<keyword evidence="1" id="KW-0812">Transmembrane</keyword>
<organism evidence="2 3">
    <name type="scientific">Candidatus Curtissbacteria bacterium RIFOXYA1_FULL_41_14</name>
    <dbReference type="NCBI Taxonomy" id="1797737"/>
    <lineage>
        <taxon>Bacteria</taxon>
        <taxon>Candidatus Curtissiibacteriota</taxon>
    </lineage>
</organism>
<name>A0A1F5HGE2_9BACT</name>
<feature type="transmembrane region" description="Helical" evidence="1">
    <location>
        <begin position="335"/>
        <end position="354"/>
    </location>
</feature>
<dbReference type="EMBL" id="MFCA01000003">
    <property type="protein sequence ID" value="OGE03142.1"/>
    <property type="molecule type" value="Genomic_DNA"/>
</dbReference>
<reference evidence="2 3" key="1">
    <citation type="journal article" date="2016" name="Nat. Commun.">
        <title>Thousands of microbial genomes shed light on interconnected biogeochemical processes in an aquifer system.</title>
        <authorList>
            <person name="Anantharaman K."/>
            <person name="Brown C.T."/>
            <person name="Hug L.A."/>
            <person name="Sharon I."/>
            <person name="Castelle C.J."/>
            <person name="Probst A.J."/>
            <person name="Thomas B.C."/>
            <person name="Singh A."/>
            <person name="Wilkins M.J."/>
            <person name="Karaoz U."/>
            <person name="Brodie E.L."/>
            <person name="Williams K.H."/>
            <person name="Hubbard S.S."/>
            <person name="Banfield J.F."/>
        </authorList>
    </citation>
    <scope>NUCLEOTIDE SEQUENCE [LARGE SCALE GENOMIC DNA]</scope>
</reference>
<feature type="transmembrane region" description="Helical" evidence="1">
    <location>
        <begin position="127"/>
        <end position="144"/>
    </location>
</feature>
<gene>
    <name evidence="2" type="ORF">A2196_05465</name>
</gene>
<dbReference type="Pfam" id="PF09852">
    <property type="entry name" value="DUF2079"/>
    <property type="match status" value="1"/>
</dbReference>
<feature type="transmembrane region" description="Helical" evidence="1">
    <location>
        <begin position="207"/>
        <end position="227"/>
    </location>
</feature>
<feature type="transmembrane region" description="Helical" evidence="1">
    <location>
        <begin position="262"/>
        <end position="283"/>
    </location>
</feature>
<feature type="transmembrane region" description="Helical" evidence="1">
    <location>
        <begin position="12"/>
        <end position="35"/>
    </location>
</feature>
<evidence type="ECO:0000256" key="1">
    <source>
        <dbReference type="SAM" id="Phobius"/>
    </source>
</evidence>
<feature type="transmembrane region" description="Helical" evidence="1">
    <location>
        <begin position="172"/>
        <end position="201"/>
    </location>
</feature>
<evidence type="ECO:0008006" key="4">
    <source>
        <dbReference type="Google" id="ProtNLM"/>
    </source>
</evidence>
<feature type="transmembrane region" description="Helical" evidence="1">
    <location>
        <begin position="150"/>
        <end position="165"/>
    </location>
</feature>
<evidence type="ECO:0000313" key="2">
    <source>
        <dbReference type="EMBL" id="OGE03142.1"/>
    </source>
</evidence>
<evidence type="ECO:0000313" key="3">
    <source>
        <dbReference type="Proteomes" id="UP000176751"/>
    </source>
</evidence>
<accession>A0A1F5HGE2</accession>
<dbReference type="Proteomes" id="UP000176751">
    <property type="component" value="Unassembled WGS sequence"/>
</dbReference>
<comment type="caution">
    <text evidence="2">The sequence shown here is derived from an EMBL/GenBank/DDBJ whole genome shotgun (WGS) entry which is preliminary data.</text>
</comment>
<feature type="transmembrane region" description="Helical" evidence="1">
    <location>
        <begin position="303"/>
        <end position="323"/>
    </location>
</feature>
<protein>
    <recommendedName>
        <fullName evidence="4">Glycosyltransferase RgtA/B/C/D-like domain-containing protein</fullName>
    </recommendedName>
</protein>
<proteinExistence type="predicted"/>
<dbReference type="InterPro" id="IPR018650">
    <property type="entry name" value="STSV1_Orf64"/>
</dbReference>
<sequence>MRKKNHSLIIPDLVVALLTLAFITAGALVSINRFWQYEVFYYDFGIFDQALWKVAHFSPPIIEHLVVGGKIIFADHFNPSIFILSPLYWLTEKQEIMLIAQAAIVGLSGIILYLIGNQVLKNKFQSLAVTVSYFLFTGLQNAVITDFHEVTIATVALMLVYLAIVKKNIIWYWILLFIMLGFKESNFLVGFGVGISLFFLNRQWAKTALLTCIISLLYGFLTIKLFIPYFAGEPYQYGVPIDPNPVVFFSSFVDNPIKLRTLFFSFASFGFLPLLSPALWFLIFQDFTTRFYSPSWALRFDLGMHYSALLSVILALSSIFSVNFLNKKLNNRKPFIYLILSLLIVNSFFLYRFVLHGPLALAYNPAFYENTKNFMFLEQAVSKIPKNASIATQNDLLSHFTHQPSWLLKTIDDRAEYILLDVREGQNPNNYWGLGSLQDIKTMLKTIQGNQNYALYYQNGDVYIFQRLSKEK</sequence>
<dbReference type="AlphaFoldDB" id="A0A1F5HGE2"/>
<dbReference type="STRING" id="1797737.A2196_05465"/>
<feature type="transmembrane region" description="Helical" evidence="1">
    <location>
        <begin position="96"/>
        <end position="115"/>
    </location>
</feature>
<keyword evidence="1" id="KW-1133">Transmembrane helix</keyword>
<keyword evidence="1" id="KW-0472">Membrane</keyword>